<dbReference type="SUPFAM" id="SSF55486">
    <property type="entry name" value="Metalloproteases ('zincins'), catalytic domain"/>
    <property type="match status" value="1"/>
</dbReference>
<dbReference type="RefSeq" id="XP_014239289.1">
    <property type="nucleotide sequence ID" value="XM_014383803.1"/>
</dbReference>
<evidence type="ECO:0000256" key="3">
    <source>
        <dbReference type="ARBA" id="ARBA00010136"/>
    </source>
</evidence>
<comment type="subcellular location">
    <subcellularLocation>
        <location evidence="2">Cell membrane</location>
        <topology evidence="2">Lipid-anchor</topology>
        <topology evidence="2">GPI-anchor</topology>
    </subcellularLocation>
</comment>
<dbReference type="GO" id="GO:0098552">
    <property type="term" value="C:side of membrane"/>
    <property type="evidence" value="ECO:0007669"/>
    <property type="project" value="UniProtKB-KW"/>
</dbReference>
<feature type="domain" description="ERAP1-like C-terminal" evidence="12">
    <location>
        <begin position="557"/>
        <end position="821"/>
    </location>
</feature>
<dbReference type="Pfam" id="PF01433">
    <property type="entry name" value="Peptidase_M1"/>
    <property type="match status" value="1"/>
</dbReference>
<keyword evidence="15" id="KW-1185">Reference proteome</keyword>
<keyword evidence="10" id="KW-0449">Lipoprotein</keyword>
<dbReference type="GO" id="GO:0070006">
    <property type="term" value="F:metalloaminopeptidase activity"/>
    <property type="evidence" value="ECO:0007669"/>
    <property type="project" value="TreeGrafter"/>
</dbReference>
<keyword evidence="9" id="KW-0482">Metalloprotease</keyword>
<dbReference type="GO" id="GO:0042277">
    <property type="term" value="F:peptide binding"/>
    <property type="evidence" value="ECO:0007669"/>
    <property type="project" value="TreeGrafter"/>
</dbReference>
<keyword evidence="8" id="KW-0862">Zinc</keyword>
<sequence>MYEKCSVEGEFDYTLVYEYQPNVHQIVISNDYKGKELEVSCYELNLSINLKSKEFTTEVKIIFNTTASRQFLVLKTGDYEISSVELKKGDLLVPIETIINYKPAQSLVIHLEQKLLQNEYVLTIKGKGLINETMNGLCFVSLKNSDSYLLITQMRPNNAQSLFPCFDQAQLLATFQFNLMAPSDEFLKPVSNTQPEKFITGFPEEHMTTVSFSKTTLMHPSKFFLALGNYTHSEPFVTKGGFIITIISRNEISYSLQEIPKLTKTILEILTKYFHTTVPTNSLNIILVPKPWPYMACAGIPGILICEESLLTNLKKKNCMEFIKSIMFLVHELCHSWLGGDVTIDNWDDEWILEGIVSIVAHECGEMLYPQWYDEWIPIMHQIFPLLHFKSNINTGYFKHSNILGQIFSEHSHEEFINTKCKSMALFRMVWSISPTAFRVVLINLLNRKERVNDLHIWNDLWSDVEVQPEALLQDWNKSPKYPVINVRTTYKDNDQVLTQSVFQSITSKSDFDPYNQNYSWTIPIKYIDLTQPKIILKIWFPQDIPEVTITNLKGKWLKINWHQRGLFRVNYTYDQWGKFTEMLNKNPSLLDPQDRANLVDDAFSLASAGYFQYHVALELSSYITHGEERQYFPLTVSFHHLRKMYLLFYNKNGQALLQKYIHHILFKYIQQNVWQVNKLSPTETLRRVEIISAACWSGYQPVLDTVRESFLDWLDEKENPNLHVDLIDCITVYGLAGRVDKHLWRRVFQIFMTSQNVKHRARLWSALSGIDDENLLLGMLNAFLSKDHSLETVLERLLQPAENPLAAKLILEYILTHVPMLTVASFEVVEKATRCLKKLIYFIEDINLIEQTLSYTRLCKKIPQAREVEETIMEMIIWNERQSDVVKEWLQQFFEH</sequence>
<dbReference type="GO" id="GO:0005737">
    <property type="term" value="C:cytoplasm"/>
    <property type="evidence" value="ECO:0007669"/>
    <property type="project" value="TreeGrafter"/>
</dbReference>
<keyword evidence="7" id="KW-0378">Hydrolase</keyword>
<dbReference type="AlphaFoldDB" id="A0A8I6R8R7"/>
<evidence type="ECO:0000256" key="1">
    <source>
        <dbReference type="ARBA" id="ARBA00001947"/>
    </source>
</evidence>
<dbReference type="GO" id="GO:0043171">
    <property type="term" value="P:peptide catabolic process"/>
    <property type="evidence" value="ECO:0007669"/>
    <property type="project" value="TreeGrafter"/>
</dbReference>
<dbReference type="GO" id="GO:0005886">
    <property type="term" value="C:plasma membrane"/>
    <property type="evidence" value="ECO:0007669"/>
    <property type="project" value="UniProtKB-SubCell"/>
</dbReference>
<evidence type="ECO:0000256" key="5">
    <source>
        <dbReference type="ARBA" id="ARBA00022670"/>
    </source>
</evidence>
<dbReference type="InterPro" id="IPR001930">
    <property type="entry name" value="Peptidase_M1"/>
</dbReference>
<evidence type="ECO:0000256" key="7">
    <source>
        <dbReference type="ARBA" id="ARBA00022801"/>
    </source>
</evidence>
<dbReference type="PRINTS" id="PR00756">
    <property type="entry name" value="ALADIPTASE"/>
</dbReference>
<dbReference type="GO" id="GO:0006508">
    <property type="term" value="P:proteolysis"/>
    <property type="evidence" value="ECO:0007669"/>
    <property type="project" value="UniProtKB-KW"/>
</dbReference>
<dbReference type="PANTHER" id="PTHR11533">
    <property type="entry name" value="PROTEASE M1 ZINC METALLOPROTEASE"/>
    <property type="match status" value="1"/>
</dbReference>
<evidence type="ECO:0000256" key="2">
    <source>
        <dbReference type="ARBA" id="ARBA00004609"/>
    </source>
</evidence>
<accession>A0A8I6R8R7</accession>
<keyword evidence="5" id="KW-0645">Protease</keyword>
<dbReference type="GO" id="GO:0008270">
    <property type="term" value="F:zinc ion binding"/>
    <property type="evidence" value="ECO:0007669"/>
    <property type="project" value="InterPro"/>
</dbReference>
<comment type="similarity">
    <text evidence="3">Belongs to the peptidase M1 family.</text>
</comment>
<dbReference type="GeneID" id="106660832"/>
<dbReference type="KEGG" id="clec:106660832"/>
<evidence type="ECO:0000256" key="8">
    <source>
        <dbReference type="ARBA" id="ARBA00022833"/>
    </source>
</evidence>
<evidence type="ECO:0000259" key="13">
    <source>
        <dbReference type="Pfam" id="PF17900"/>
    </source>
</evidence>
<evidence type="ECO:0000256" key="6">
    <source>
        <dbReference type="ARBA" id="ARBA00022723"/>
    </source>
</evidence>
<evidence type="ECO:0000259" key="12">
    <source>
        <dbReference type="Pfam" id="PF11838"/>
    </source>
</evidence>
<keyword evidence="4" id="KW-0336">GPI-anchor</keyword>
<feature type="domain" description="Peptidase M1 membrane alanine aminopeptidase" evidence="11">
    <location>
        <begin position="263"/>
        <end position="379"/>
    </location>
</feature>
<dbReference type="OrthoDB" id="6750768at2759"/>
<evidence type="ECO:0000256" key="10">
    <source>
        <dbReference type="ARBA" id="ARBA00023288"/>
    </source>
</evidence>
<dbReference type="InterPro" id="IPR014782">
    <property type="entry name" value="Peptidase_M1_dom"/>
</dbReference>
<dbReference type="PANTHER" id="PTHR11533:SF21">
    <property type="entry name" value="AMINOPEPTIDASE"/>
    <property type="match status" value="1"/>
</dbReference>
<comment type="cofactor">
    <cofactor evidence="1">
        <name>Zn(2+)</name>
        <dbReference type="ChEBI" id="CHEBI:29105"/>
    </cofactor>
</comment>
<dbReference type="InterPro" id="IPR050344">
    <property type="entry name" value="Peptidase_M1_aminopeptidases"/>
</dbReference>
<keyword evidence="6" id="KW-0479">Metal-binding</keyword>
<name>A0A8I6R8R7_CIMLE</name>
<proteinExistence type="inferred from homology"/>
<evidence type="ECO:0000313" key="14">
    <source>
        <dbReference type="EnsemblMetazoa" id="XP_014239289.1"/>
    </source>
</evidence>
<dbReference type="Pfam" id="PF17900">
    <property type="entry name" value="Peptidase_M1_N"/>
    <property type="match status" value="1"/>
</dbReference>
<protein>
    <recommendedName>
        <fullName evidence="16">Aminopeptidase</fullName>
    </recommendedName>
</protein>
<evidence type="ECO:0000256" key="4">
    <source>
        <dbReference type="ARBA" id="ARBA00022622"/>
    </source>
</evidence>
<dbReference type="InterPro" id="IPR045357">
    <property type="entry name" value="Aminopeptidase_N-like_N"/>
</dbReference>
<evidence type="ECO:0000313" key="15">
    <source>
        <dbReference type="Proteomes" id="UP000494040"/>
    </source>
</evidence>
<dbReference type="Proteomes" id="UP000494040">
    <property type="component" value="Unassembled WGS sequence"/>
</dbReference>
<dbReference type="Pfam" id="PF11838">
    <property type="entry name" value="ERAP1_C"/>
    <property type="match status" value="1"/>
</dbReference>
<dbReference type="GO" id="GO:0005615">
    <property type="term" value="C:extracellular space"/>
    <property type="evidence" value="ECO:0007669"/>
    <property type="project" value="TreeGrafter"/>
</dbReference>
<evidence type="ECO:0000256" key="9">
    <source>
        <dbReference type="ARBA" id="ARBA00023049"/>
    </source>
</evidence>
<evidence type="ECO:0000259" key="11">
    <source>
        <dbReference type="Pfam" id="PF01433"/>
    </source>
</evidence>
<dbReference type="SUPFAM" id="SSF63737">
    <property type="entry name" value="Leukotriene A4 hydrolase N-terminal domain"/>
    <property type="match status" value="1"/>
</dbReference>
<dbReference type="InterPro" id="IPR042097">
    <property type="entry name" value="Aminopeptidase_N-like_N_sf"/>
</dbReference>
<reference evidence="14" key="1">
    <citation type="submission" date="2022-01" db="UniProtKB">
        <authorList>
            <consortium name="EnsemblMetazoa"/>
        </authorList>
    </citation>
    <scope>IDENTIFICATION</scope>
</reference>
<dbReference type="Gene3D" id="1.10.390.10">
    <property type="entry name" value="Neutral Protease Domain 2"/>
    <property type="match status" value="1"/>
</dbReference>
<dbReference type="EnsemblMetazoa" id="XM_014383803.1">
    <property type="protein sequence ID" value="XP_014239289.1"/>
    <property type="gene ID" value="LOC106660832"/>
</dbReference>
<dbReference type="Gene3D" id="1.25.50.20">
    <property type="match status" value="1"/>
</dbReference>
<dbReference type="InterPro" id="IPR027268">
    <property type="entry name" value="Peptidase_M4/M1_CTD_sf"/>
</dbReference>
<dbReference type="InterPro" id="IPR024571">
    <property type="entry name" value="ERAP1-like_C_dom"/>
</dbReference>
<keyword evidence="4" id="KW-0472">Membrane</keyword>
<dbReference type="Gene3D" id="2.60.40.1730">
    <property type="entry name" value="tricorn interacting facor f3 domain"/>
    <property type="match status" value="1"/>
</dbReference>
<evidence type="ECO:0008006" key="16">
    <source>
        <dbReference type="Google" id="ProtNLM"/>
    </source>
</evidence>
<feature type="domain" description="Aminopeptidase N-like N-terminal" evidence="13">
    <location>
        <begin position="41"/>
        <end position="218"/>
    </location>
</feature>
<keyword evidence="4" id="KW-0325">Glycoprotein</keyword>
<dbReference type="Gene3D" id="2.60.40.1910">
    <property type="match status" value="1"/>
</dbReference>
<organism evidence="14 15">
    <name type="scientific">Cimex lectularius</name>
    <name type="common">Bed bug</name>
    <name type="synonym">Acanthia lectularia</name>
    <dbReference type="NCBI Taxonomy" id="79782"/>
    <lineage>
        <taxon>Eukaryota</taxon>
        <taxon>Metazoa</taxon>
        <taxon>Ecdysozoa</taxon>
        <taxon>Arthropoda</taxon>
        <taxon>Hexapoda</taxon>
        <taxon>Insecta</taxon>
        <taxon>Pterygota</taxon>
        <taxon>Neoptera</taxon>
        <taxon>Paraneoptera</taxon>
        <taxon>Hemiptera</taxon>
        <taxon>Heteroptera</taxon>
        <taxon>Panheteroptera</taxon>
        <taxon>Cimicomorpha</taxon>
        <taxon>Cimicidae</taxon>
        <taxon>Cimex</taxon>
    </lineage>
</organism>